<accession>A0ABQ8SSR0</accession>
<keyword evidence="3" id="KW-1185">Reference proteome</keyword>
<comment type="caution">
    <text evidence="2">The sequence shown here is derived from an EMBL/GenBank/DDBJ whole genome shotgun (WGS) entry which is preliminary data.</text>
</comment>
<protein>
    <recommendedName>
        <fullName evidence="4">DUF4817 domain-containing protein</fullName>
    </recommendedName>
</protein>
<sequence length="151" mass="17144">MEHWTGEQREFAVKSYYLNGQCAKVAREEFRLHCQLRRQDPELSPHAIKIRVRSLEETGSALKKKPPGDNASEMSPESSVESYPAFALNGLRGNSGKNLNQGTPTQCVRELRKVQEIQAIGNRVLQRVASNMERRVELCLMQDGGHFQHLL</sequence>
<dbReference type="Proteomes" id="UP001148838">
    <property type="component" value="Unassembled WGS sequence"/>
</dbReference>
<organism evidence="2 3">
    <name type="scientific">Periplaneta americana</name>
    <name type="common">American cockroach</name>
    <name type="synonym">Blatta americana</name>
    <dbReference type="NCBI Taxonomy" id="6978"/>
    <lineage>
        <taxon>Eukaryota</taxon>
        <taxon>Metazoa</taxon>
        <taxon>Ecdysozoa</taxon>
        <taxon>Arthropoda</taxon>
        <taxon>Hexapoda</taxon>
        <taxon>Insecta</taxon>
        <taxon>Pterygota</taxon>
        <taxon>Neoptera</taxon>
        <taxon>Polyneoptera</taxon>
        <taxon>Dictyoptera</taxon>
        <taxon>Blattodea</taxon>
        <taxon>Blattoidea</taxon>
        <taxon>Blattidae</taxon>
        <taxon>Blattinae</taxon>
        <taxon>Periplaneta</taxon>
    </lineage>
</organism>
<evidence type="ECO:0008006" key="4">
    <source>
        <dbReference type="Google" id="ProtNLM"/>
    </source>
</evidence>
<name>A0ABQ8SSR0_PERAM</name>
<feature type="region of interest" description="Disordered" evidence="1">
    <location>
        <begin position="55"/>
        <end position="82"/>
    </location>
</feature>
<evidence type="ECO:0000313" key="3">
    <source>
        <dbReference type="Proteomes" id="UP001148838"/>
    </source>
</evidence>
<evidence type="ECO:0000256" key="1">
    <source>
        <dbReference type="SAM" id="MobiDB-lite"/>
    </source>
</evidence>
<evidence type="ECO:0000313" key="2">
    <source>
        <dbReference type="EMBL" id="KAJ4436717.1"/>
    </source>
</evidence>
<dbReference type="EMBL" id="JAJSOF020000021">
    <property type="protein sequence ID" value="KAJ4436717.1"/>
    <property type="molecule type" value="Genomic_DNA"/>
</dbReference>
<proteinExistence type="predicted"/>
<gene>
    <name evidence="2" type="ORF">ANN_16849</name>
</gene>
<reference evidence="2 3" key="1">
    <citation type="journal article" date="2022" name="Allergy">
        <title>Genome assembly and annotation of Periplaneta americana reveal a comprehensive cockroach allergen profile.</title>
        <authorList>
            <person name="Wang L."/>
            <person name="Xiong Q."/>
            <person name="Saelim N."/>
            <person name="Wang L."/>
            <person name="Nong W."/>
            <person name="Wan A.T."/>
            <person name="Shi M."/>
            <person name="Liu X."/>
            <person name="Cao Q."/>
            <person name="Hui J.H.L."/>
            <person name="Sookrung N."/>
            <person name="Leung T.F."/>
            <person name="Tungtrongchitr A."/>
            <person name="Tsui S.K.W."/>
        </authorList>
    </citation>
    <scope>NUCLEOTIDE SEQUENCE [LARGE SCALE GENOMIC DNA]</scope>
    <source>
        <strain evidence="2">PWHHKU_190912</strain>
    </source>
</reference>
<feature type="compositionally biased region" description="Polar residues" evidence="1">
    <location>
        <begin position="72"/>
        <end position="81"/>
    </location>
</feature>